<dbReference type="Pfam" id="PF00188">
    <property type="entry name" value="CAP"/>
    <property type="match status" value="1"/>
</dbReference>
<evidence type="ECO:0000313" key="5">
    <source>
        <dbReference type="Proteomes" id="UP000008635"/>
    </source>
</evidence>
<dbReference type="AlphaFoldDB" id="E8U705"/>
<dbReference type="CDD" id="cd05379">
    <property type="entry name" value="CAP_bacterial"/>
    <property type="match status" value="1"/>
</dbReference>
<dbReference type="PROSITE" id="PS51257">
    <property type="entry name" value="PROKAR_LIPOPROTEIN"/>
    <property type="match status" value="1"/>
</dbReference>
<name>E8U705_DEIML</name>
<dbReference type="HOGENOM" id="CLU_048111_3_0_0"/>
<proteinExistence type="predicted"/>
<keyword evidence="5" id="KW-1185">Reference proteome</keyword>
<dbReference type="InterPro" id="IPR014044">
    <property type="entry name" value="CAP_dom"/>
</dbReference>
<reference evidence="5" key="2">
    <citation type="submission" date="2011-01" db="EMBL/GenBank/DDBJ databases">
        <title>The complete genome of Deinococcus maricopensis DSM 21211.</title>
        <authorList>
            <consortium name="US DOE Joint Genome Institute (JGI-PGF)"/>
            <person name="Lucas S."/>
            <person name="Copeland A."/>
            <person name="Lapidus A."/>
            <person name="Goodwin L."/>
            <person name="Pitluck S."/>
            <person name="Kyrpides N."/>
            <person name="Mavromatis K."/>
            <person name="Pagani I."/>
            <person name="Ivanova N."/>
            <person name="Ovchinnikova G."/>
            <person name="Zeytun A."/>
            <person name="Detter J.C."/>
            <person name="Han C."/>
            <person name="Land M."/>
            <person name="Hauser L."/>
            <person name="Markowitz V."/>
            <person name="Cheng J.-F."/>
            <person name="Hugenholtz P."/>
            <person name="Woyke T."/>
            <person name="Wu D."/>
            <person name="Pukall R."/>
            <person name="Gehrich-Schroeter G."/>
            <person name="Brambilla E."/>
            <person name="Klenk H.-P."/>
            <person name="Eisen J.A."/>
        </authorList>
    </citation>
    <scope>NUCLEOTIDE SEQUENCE [LARGE SCALE GENOMIC DNA]</scope>
    <source>
        <strain evidence="5">DSM 21211 / LMG 22137 / NRRL B-23946 / LB-34</strain>
    </source>
</reference>
<evidence type="ECO:0000313" key="4">
    <source>
        <dbReference type="EMBL" id="ADV66844.1"/>
    </source>
</evidence>
<dbReference type="EMBL" id="CP002454">
    <property type="protein sequence ID" value="ADV66844.1"/>
    <property type="molecule type" value="Genomic_DNA"/>
</dbReference>
<organism evidence="4 5">
    <name type="scientific">Deinococcus maricopensis (strain DSM 21211 / LMG 22137 / NRRL B-23946 / LB-34)</name>
    <dbReference type="NCBI Taxonomy" id="709986"/>
    <lineage>
        <taxon>Bacteria</taxon>
        <taxon>Thermotogati</taxon>
        <taxon>Deinococcota</taxon>
        <taxon>Deinococci</taxon>
        <taxon>Deinococcales</taxon>
        <taxon>Deinococcaceae</taxon>
        <taxon>Deinococcus</taxon>
    </lineage>
</organism>
<evidence type="ECO:0000256" key="2">
    <source>
        <dbReference type="SAM" id="SignalP"/>
    </source>
</evidence>
<keyword evidence="2" id="KW-0732">Signal</keyword>
<dbReference type="SUPFAM" id="SSF55797">
    <property type="entry name" value="PR-1-like"/>
    <property type="match status" value="1"/>
</dbReference>
<dbReference type="PANTHER" id="PTHR31157:SF1">
    <property type="entry name" value="SCP DOMAIN-CONTAINING PROTEIN"/>
    <property type="match status" value="1"/>
</dbReference>
<reference evidence="4 5" key="1">
    <citation type="journal article" date="2011" name="Stand. Genomic Sci.">
        <title>Complete genome sequence of Deinococcus maricopensis type strain (LB-34).</title>
        <authorList>
            <person name="Pukall R."/>
            <person name="Zeytun A."/>
            <person name="Lucas S."/>
            <person name="Lapidus A."/>
            <person name="Hammon N."/>
            <person name="Deshpande S."/>
            <person name="Nolan M."/>
            <person name="Cheng J.F."/>
            <person name="Pitluck S."/>
            <person name="Liolios K."/>
            <person name="Pagani I."/>
            <person name="Mikhailova N."/>
            <person name="Ivanova N."/>
            <person name="Mavromatis K."/>
            <person name="Pati A."/>
            <person name="Tapia R."/>
            <person name="Han C."/>
            <person name="Goodwin L."/>
            <person name="Chen A."/>
            <person name="Palaniappan K."/>
            <person name="Land M."/>
            <person name="Hauser L."/>
            <person name="Chang Y.J."/>
            <person name="Jeffries C.D."/>
            <person name="Brambilla E.M."/>
            <person name="Rohde M."/>
            <person name="Goker M."/>
            <person name="Detter J.C."/>
            <person name="Woyke T."/>
            <person name="Bristow J."/>
            <person name="Eisen J.A."/>
            <person name="Markowitz V."/>
            <person name="Hugenholtz P."/>
            <person name="Kyrpides N.C."/>
            <person name="Klenk H.P."/>
        </authorList>
    </citation>
    <scope>NUCLEOTIDE SEQUENCE [LARGE SCALE GENOMIC DNA]</scope>
    <source>
        <strain evidence="5">DSM 21211 / LMG 22137 / NRRL B-23946 / LB-34</strain>
    </source>
</reference>
<gene>
    <name evidence="4" type="ordered locus">Deima_1192</name>
</gene>
<feature type="signal peptide" evidence="2">
    <location>
        <begin position="1"/>
        <end position="25"/>
    </location>
</feature>
<feature type="region of interest" description="Disordered" evidence="1">
    <location>
        <begin position="20"/>
        <end position="41"/>
    </location>
</feature>
<feature type="domain" description="SCP" evidence="3">
    <location>
        <begin position="51"/>
        <end position="187"/>
    </location>
</feature>
<dbReference type="eggNOG" id="COG2340">
    <property type="taxonomic scope" value="Bacteria"/>
</dbReference>
<sequence length="191" mass="20046" precursor="true">MSPRHLLPIALTAALAACSATPTPAPSDTTHNAGGTPAQTTPATAEAQAILNLVNAVRKTGATCPTDSEHTQANFGPATPLTLNAKLTIAAQQHSDDMATRNYFSHNSLEGVTPQQRMVAAGYTNWSVLGENIAAGYGGAQATFKAWMGSPSHCPNIMDPDYRELGVGYGIGLTSSGNQRDYWTQDFGARQ</sequence>
<dbReference type="InterPro" id="IPR035940">
    <property type="entry name" value="CAP_sf"/>
</dbReference>
<dbReference type="STRING" id="709986.Deima_1192"/>
<feature type="chain" id="PRO_5003232423" evidence="2">
    <location>
        <begin position="26"/>
        <end position="191"/>
    </location>
</feature>
<dbReference type="KEGG" id="dmr:Deima_1192"/>
<evidence type="ECO:0000259" key="3">
    <source>
        <dbReference type="Pfam" id="PF00188"/>
    </source>
</evidence>
<accession>E8U705</accession>
<dbReference type="RefSeq" id="WP_013556349.1">
    <property type="nucleotide sequence ID" value="NC_014958.1"/>
</dbReference>
<dbReference type="OrthoDB" id="9783944at2"/>
<evidence type="ECO:0000256" key="1">
    <source>
        <dbReference type="SAM" id="MobiDB-lite"/>
    </source>
</evidence>
<dbReference type="Gene3D" id="3.40.33.10">
    <property type="entry name" value="CAP"/>
    <property type="match status" value="1"/>
</dbReference>
<dbReference type="PANTHER" id="PTHR31157">
    <property type="entry name" value="SCP DOMAIN-CONTAINING PROTEIN"/>
    <property type="match status" value="1"/>
</dbReference>
<dbReference type="Proteomes" id="UP000008635">
    <property type="component" value="Chromosome"/>
</dbReference>
<protein>
    <submittedName>
        <fullName evidence="4">SCP-like extracellular</fullName>
    </submittedName>
</protein>